<evidence type="ECO:0000259" key="2">
    <source>
        <dbReference type="Pfam" id="PF13590"/>
    </source>
</evidence>
<evidence type="ECO:0000313" key="4">
    <source>
        <dbReference type="Proteomes" id="UP000241771"/>
    </source>
</evidence>
<evidence type="ECO:0000313" key="3">
    <source>
        <dbReference type="EMBL" id="PSW20147.1"/>
    </source>
</evidence>
<keyword evidence="4" id="KW-1185">Reference proteome</keyword>
<organism evidence="3 4">
    <name type="scientific">Photobacterium sanctipauli</name>
    <dbReference type="NCBI Taxonomy" id="1342794"/>
    <lineage>
        <taxon>Bacteria</taxon>
        <taxon>Pseudomonadati</taxon>
        <taxon>Pseudomonadota</taxon>
        <taxon>Gammaproteobacteria</taxon>
        <taxon>Vibrionales</taxon>
        <taxon>Vibrionaceae</taxon>
        <taxon>Photobacterium</taxon>
    </lineage>
</organism>
<protein>
    <submittedName>
        <fullName evidence="3">DUF4136 domain-containing protein</fullName>
    </submittedName>
</protein>
<keyword evidence="1" id="KW-0732">Signal</keyword>
<dbReference type="AlphaFoldDB" id="A0A2T3NV61"/>
<dbReference type="EMBL" id="PYMA01000004">
    <property type="protein sequence ID" value="PSW20147.1"/>
    <property type="molecule type" value="Genomic_DNA"/>
</dbReference>
<gene>
    <name evidence="3" type="ORF">C9I98_08800</name>
</gene>
<dbReference type="Gene3D" id="3.30.160.670">
    <property type="match status" value="1"/>
</dbReference>
<feature type="signal peptide" evidence="1">
    <location>
        <begin position="1"/>
        <end position="25"/>
    </location>
</feature>
<proteinExistence type="predicted"/>
<comment type="caution">
    <text evidence="3">The sequence shown here is derived from an EMBL/GenBank/DDBJ whole genome shotgun (WGS) entry which is preliminary data.</text>
</comment>
<evidence type="ECO:0000256" key="1">
    <source>
        <dbReference type="SAM" id="SignalP"/>
    </source>
</evidence>
<dbReference type="InterPro" id="IPR025411">
    <property type="entry name" value="DUF4136"/>
</dbReference>
<sequence length="175" mass="19894">MGVKMKKWSSLIALILVTGCTADVATDYNSAVNYSQFKTYQFAPSAENNAVTLDAARVEDAISSQLYAKGLKPSEENADLTVQHSILEQSEFQSYGTSFGFGYGYRNVGVAYSAPRQYKEYRYGKLVVELIENDTNQIVWRSVSQRKLTETMTPDSRRKFIDEQIQEMFNNYPPY</sequence>
<dbReference type="OrthoDB" id="329837at2"/>
<name>A0A2T3NV61_9GAMM</name>
<dbReference type="Pfam" id="PF13590">
    <property type="entry name" value="DUF4136"/>
    <property type="match status" value="1"/>
</dbReference>
<feature type="domain" description="DUF4136" evidence="2">
    <location>
        <begin position="24"/>
        <end position="174"/>
    </location>
</feature>
<accession>A0A2T3NV61</accession>
<reference evidence="3 4" key="1">
    <citation type="submission" date="2018-01" db="EMBL/GenBank/DDBJ databases">
        <title>Whole genome sequencing of Histamine producing bacteria.</title>
        <authorList>
            <person name="Butler K."/>
        </authorList>
    </citation>
    <scope>NUCLEOTIDE SEQUENCE [LARGE SCALE GENOMIC DNA]</scope>
    <source>
        <strain evidence="3 4">DSM 100436</strain>
    </source>
</reference>
<feature type="chain" id="PRO_5015494194" evidence="1">
    <location>
        <begin position="26"/>
        <end position="175"/>
    </location>
</feature>
<dbReference type="Proteomes" id="UP000241771">
    <property type="component" value="Unassembled WGS sequence"/>
</dbReference>
<dbReference type="PROSITE" id="PS51257">
    <property type="entry name" value="PROKAR_LIPOPROTEIN"/>
    <property type="match status" value="1"/>
</dbReference>